<feature type="compositionally biased region" description="Gly residues" evidence="6">
    <location>
        <begin position="404"/>
        <end position="413"/>
    </location>
</feature>
<dbReference type="PROSITE" id="PS50234">
    <property type="entry name" value="VWFA"/>
    <property type="match status" value="3"/>
</dbReference>
<keyword evidence="2" id="KW-0964">Secreted</keyword>
<evidence type="ECO:0000256" key="7">
    <source>
        <dbReference type="SAM" id="SignalP"/>
    </source>
</evidence>
<keyword evidence="7" id="KW-0732">Signal</keyword>
<dbReference type="SUPFAM" id="SSF53300">
    <property type="entry name" value="vWA-like"/>
    <property type="match status" value="3"/>
</dbReference>
<feature type="region of interest" description="Disordered" evidence="6">
    <location>
        <begin position="263"/>
        <end position="600"/>
    </location>
</feature>
<dbReference type="PANTHER" id="PTHR24020:SF84">
    <property type="entry name" value="VWFA DOMAIN-CONTAINING PROTEIN"/>
    <property type="match status" value="1"/>
</dbReference>
<protein>
    <submittedName>
        <fullName evidence="10">Collagen alpha-2(VI) chain-like</fullName>
    </submittedName>
</protein>
<keyword evidence="9" id="KW-1185">Reference proteome</keyword>
<feature type="compositionally biased region" description="Gly residues" evidence="6">
    <location>
        <begin position="422"/>
        <end position="434"/>
    </location>
</feature>
<feature type="domain" description="VWFA" evidence="8">
    <location>
        <begin position="847"/>
        <end position="1029"/>
    </location>
</feature>
<dbReference type="Gene3D" id="3.40.50.410">
    <property type="entry name" value="von Willebrand factor, type A domain"/>
    <property type="match status" value="3"/>
</dbReference>
<dbReference type="Pfam" id="PF01391">
    <property type="entry name" value="Collagen"/>
    <property type="match status" value="1"/>
</dbReference>
<name>A0A6P3WF80_CLUHA</name>
<comment type="subcellular location">
    <subcellularLocation>
        <location evidence="1">Secreted</location>
        <location evidence="1">Extracellular space</location>
        <location evidence="1">Extracellular matrix</location>
    </subcellularLocation>
</comment>
<dbReference type="SMART" id="SM00327">
    <property type="entry name" value="VWA"/>
    <property type="match status" value="3"/>
</dbReference>
<feature type="compositionally biased region" description="Basic and acidic residues" evidence="6">
    <location>
        <begin position="540"/>
        <end position="557"/>
    </location>
</feature>
<feature type="domain" description="VWFA" evidence="8">
    <location>
        <begin position="628"/>
        <end position="815"/>
    </location>
</feature>
<evidence type="ECO:0000259" key="8">
    <source>
        <dbReference type="PROSITE" id="PS50234"/>
    </source>
</evidence>
<proteinExistence type="predicted"/>
<dbReference type="FunFam" id="3.40.50.410:FF:000026">
    <property type="entry name" value="Collagen, type VI, alpha 1"/>
    <property type="match status" value="1"/>
</dbReference>
<keyword evidence="4" id="KW-0677">Repeat</keyword>
<dbReference type="AlphaFoldDB" id="A0A6P3WF80"/>
<reference evidence="10" key="1">
    <citation type="submission" date="2025-08" db="UniProtKB">
        <authorList>
            <consortium name="RefSeq"/>
        </authorList>
    </citation>
    <scope>IDENTIFICATION</scope>
</reference>
<dbReference type="GeneID" id="105912668"/>
<organism evidence="9 10">
    <name type="scientific">Clupea harengus</name>
    <name type="common">Atlantic herring</name>
    <dbReference type="NCBI Taxonomy" id="7950"/>
    <lineage>
        <taxon>Eukaryota</taxon>
        <taxon>Metazoa</taxon>
        <taxon>Chordata</taxon>
        <taxon>Craniata</taxon>
        <taxon>Vertebrata</taxon>
        <taxon>Euteleostomi</taxon>
        <taxon>Actinopterygii</taxon>
        <taxon>Neopterygii</taxon>
        <taxon>Teleostei</taxon>
        <taxon>Clupei</taxon>
        <taxon>Clupeiformes</taxon>
        <taxon>Clupeoidei</taxon>
        <taxon>Clupeidae</taxon>
        <taxon>Clupea</taxon>
    </lineage>
</organism>
<feature type="compositionally biased region" description="Gly residues" evidence="6">
    <location>
        <begin position="479"/>
        <end position="488"/>
    </location>
</feature>
<feature type="compositionally biased region" description="Basic and acidic residues" evidence="6">
    <location>
        <begin position="447"/>
        <end position="460"/>
    </location>
</feature>
<dbReference type="KEGG" id="char:105912668"/>
<sequence>MTVSQVVLVLGLLWVSTNAQVRGPRPWPPQGIEPDPDTTVPDPSVPCCHKEIMCPINVFFVLDTSESVALLEKPPGSVVASIKEFTKYFAVRLKDETYTNGVQLSWTMGGLHFSQNNKVFSRITSREEFLRNVNSITYFGKGSYIDCALNNMTEEIARHPFPMKTVNFGVVVTDGYETGNHCGGIKMAAERAKDHGTQLFSVAVSGTKAEAGLQLIASSPVELFRDDYVAVDLPQSANVNMPTIERIIKAMKHRAYQECFKPKCVEHDGPPGPKGFRGAKGQKGGIGVPGSKGGDGRAGDPGLEGPIGPPGPKGETGAIGDKGDIGDQGGKGTVGLPGRNGTDGQKGKIGRIGAPGCKGDPGDKGSDGYPGDGGDPGPGGTVGAKGDSGRQGRLGPPGPPGDVGPKGEGGVPGTQGFPGTKGSRGGPGGGGPVGEKGKRGITGAKGTEGRVGPKGDKGEAGPEGTRGSTGPVGSKGAKGHPGLGGPRGQPGETGTPGIQGSAGDPGDEGPRGTVGPPGPRGDRGRDGFSYPGSRGPTGDQGEKGRRGQRGSRGDCGAKGDPGTKGGKGETGKPGLLGQSGRRGPSGETGSPGGSGPEGDPGLNDCDVMSYIRETCGCCDCEKHCGALDIVFVIDSSESVGLTNFTLEKHFVINTMNKLGSMATDPKSPTGTRVGVVQYSHNGTFEAIHLNDPNINSLSALKKAIKELKWIAGGTWTPSALKYAYDTLIRNGKREGARVTAVVITDGRYDPKDQPGLLRSLCQDPSVDVMAVGIGDMFNVPGQDETLVSITCDRPQRVRNMTRYTDLVAEEFIQEVETVLCPDPVIVCPDLPCQKEIAVAPCADRPADLVFLVDGSERLGQDDFDRVRAFIEKVARRLPLAQDASDTMRSRVAVMQYGQANQHEMTSGFTHDLSVLTKRLEGMRYLDASSDVTSAITHAVSNVLFSERVRQTRREAEVNFVFVTDGVTTTEGLKEVLGVMRKEQVVPMVVAMGNEVDKDVVMELAFRDHNAVFQGPDYTHLSKQNFFDRFFRWVC</sequence>
<feature type="compositionally biased region" description="Gly residues" evidence="6">
    <location>
        <begin position="589"/>
        <end position="598"/>
    </location>
</feature>
<feature type="compositionally biased region" description="Low complexity" evidence="6">
    <location>
        <begin position="572"/>
        <end position="588"/>
    </location>
</feature>
<evidence type="ECO:0000256" key="4">
    <source>
        <dbReference type="ARBA" id="ARBA00022737"/>
    </source>
</evidence>
<dbReference type="Pfam" id="PF00092">
    <property type="entry name" value="VWA"/>
    <property type="match status" value="3"/>
</dbReference>
<dbReference type="InterPro" id="IPR050525">
    <property type="entry name" value="ECM_Assembly_Org"/>
</dbReference>
<dbReference type="InterPro" id="IPR002035">
    <property type="entry name" value="VWF_A"/>
</dbReference>
<evidence type="ECO:0000313" key="10">
    <source>
        <dbReference type="RefSeq" id="XP_012697105.2"/>
    </source>
</evidence>
<gene>
    <name evidence="10" type="primary">LOC105912668</name>
</gene>
<keyword evidence="3" id="KW-0272">Extracellular matrix</keyword>
<evidence type="ECO:0000256" key="2">
    <source>
        <dbReference type="ARBA" id="ARBA00022525"/>
    </source>
</evidence>
<feature type="chain" id="PRO_5028365739" evidence="7">
    <location>
        <begin position="20"/>
        <end position="1034"/>
    </location>
</feature>
<dbReference type="InterPro" id="IPR008160">
    <property type="entry name" value="Collagen"/>
</dbReference>
<dbReference type="Proteomes" id="UP000515152">
    <property type="component" value="Chromosome 2"/>
</dbReference>
<evidence type="ECO:0000256" key="1">
    <source>
        <dbReference type="ARBA" id="ARBA00004498"/>
    </source>
</evidence>
<feature type="domain" description="VWFA" evidence="8">
    <location>
        <begin position="57"/>
        <end position="251"/>
    </location>
</feature>
<dbReference type="InterPro" id="IPR036465">
    <property type="entry name" value="vWFA_dom_sf"/>
</dbReference>
<evidence type="ECO:0000256" key="6">
    <source>
        <dbReference type="SAM" id="MobiDB-lite"/>
    </source>
</evidence>
<dbReference type="GO" id="GO:0007155">
    <property type="term" value="P:cell adhesion"/>
    <property type="evidence" value="ECO:0007669"/>
    <property type="project" value="UniProtKB-KW"/>
</dbReference>
<dbReference type="PRINTS" id="PR00453">
    <property type="entry name" value="VWFADOMAIN"/>
</dbReference>
<evidence type="ECO:0000256" key="5">
    <source>
        <dbReference type="ARBA" id="ARBA00022889"/>
    </source>
</evidence>
<feature type="signal peptide" evidence="7">
    <location>
        <begin position="1"/>
        <end position="19"/>
    </location>
</feature>
<evidence type="ECO:0000313" key="9">
    <source>
        <dbReference type="Proteomes" id="UP000515152"/>
    </source>
</evidence>
<dbReference type="FunFam" id="3.40.50.410:FF:000027">
    <property type="entry name" value="collagen alpha-2(VI) chain isoform X1"/>
    <property type="match status" value="1"/>
</dbReference>
<feature type="compositionally biased region" description="Gly residues" evidence="6">
    <location>
        <begin position="326"/>
        <end position="335"/>
    </location>
</feature>
<accession>A0A6P3WF80</accession>
<keyword evidence="5" id="KW-0130">Cell adhesion</keyword>
<feature type="compositionally biased region" description="Gly residues" evidence="6">
    <location>
        <begin position="281"/>
        <end position="293"/>
    </location>
</feature>
<evidence type="ECO:0000256" key="3">
    <source>
        <dbReference type="ARBA" id="ARBA00022530"/>
    </source>
</evidence>
<dbReference type="RefSeq" id="XP_012697105.2">
    <property type="nucleotide sequence ID" value="XM_012841651.3"/>
</dbReference>
<dbReference type="PANTHER" id="PTHR24020">
    <property type="entry name" value="COLLAGEN ALPHA"/>
    <property type="match status" value="1"/>
</dbReference>
<feature type="compositionally biased region" description="Gly residues" evidence="6">
    <location>
        <begin position="368"/>
        <end position="383"/>
    </location>
</feature>
<dbReference type="OrthoDB" id="9944853at2759"/>